<keyword evidence="1" id="KW-1133">Transmembrane helix</keyword>
<evidence type="ECO:0000256" key="1">
    <source>
        <dbReference type="SAM" id="Phobius"/>
    </source>
</evidence>
<sequence>MISLPIFPPIFSQLQPISSPRIESLFFSHLLAANLHLLSPAPFLSQIFSASSLYLPSPIFSPPPSISFFNLTFLPYFSAVSFCLPLLFTAVAALSPHSFLLASLIALTHFSHSCNNNQPPLSKSLVQSHGSLFSSFSNFFFGFPLFFLLSLTLLFVMAPFSQPWPSVSLFFYLFSLWIGS</sequence>
<evidence type="ECO:0000313" key="3">
    <source>
        <dbReference type="Proteomes" id="UP001141806"/>
    </source>
</evidence>
<name>A0A9Q0KWL6_9MAGN</name>
<keyword evidence="1" id="KW-0812">Transmembrane</keyword>
<protein>
    <submittedName>
        <fullName evidence="2">Uncharacterized protein</fullName>
    </submittedName>
</protein>
<reference evidence="2" key="1">
    <citation type="journal article" date="2023" name="Plant J.">
        <title>The genome of the king protea, Protea cynaroides.</title>
        <authorList>
            <person name="Chang J."/>
            <person name="Duong T.A."/>
            <person name="Schoeman C."/>
            <person name="Ma X."/>
            <person name="Roodt D."/>
            <person name="Barker N."/>
            <person name="Li Z."/>
            <person name="Van de Peer Y."/>
            <person name="Mizrachi E."/>
        </authorList>
    </citation>
    <scope>NUCLEOTIDE SEQUENCE</scope>
    <source>
        <tissue evidence="2">Young leaves</tissue>
    </source>
</reference>
<comment type="caution">
    <text evidence="2">The sequence shown here is derived from an EMBL/GenBank/DDBJ whole genome shotgun (WGS) entry which is preliminary data.</text>
</comment>
<feature type="transmembrane region" description="Helical" evidence="1">
    <location>
        <begin position="132"/>
        <end position="157"/>
    </location>
</feature>
<proteinExistence type="predicted"/>
<feature type="transmembrane region" description="Helical" evidence="1">
    <location>
        <begin position="68"/>
        <end position="88"/>
    </location>
</feature>
<accession>A0A9Q0KWL6</accession>
<dbReference type="EMBL" id="JAMYWD010000002">
    <property type="protein sequence ID" value="KAJ4978153.1"/>
    <property type="molecule type" value="Genomic_DNA"/>
</dbReference>
<keyword evidence="1" id="KW-0472">Membrane</keyword>
<gene>
    <name evidence="2" type="ORF">NE237_008933</name>
</gene>
<organism evidence="2 3">
    <name type="scientific">Protea cynaroides</name>
    <dbReference type="NCBI Taxonomy" id="273540"/>
    <lineage>
        <taxon>Eukaryota</taxon>
        <taxon>Viridiplantae</taxon>
        <taxon>Streptophyta</taxon>
        <taxon>Embryophyta</taxon>
        <taxon>Tracheophyta</taxon>
        <taxon>Spermatophyta</taxon>
        <taxon>Magnoliopsida</taxon>
        <taxon>Proteales</taxon>
        <taxon>Proteaceae</taxon>
        <taxon>Protea</taxon>
    </lineage>
</organism>
<evidence type="ECO:0000313" key="2">
    <source>
        <dbReference type="EMBL" id="KAJ4978153.1"/>
    </source>
</evidence>
<dbReference type="AlphaFoldDB" id="A0A9Q0KWL6"/>
<keyword evidence="3" id="KW-1185">Reference proteome</keyword>
<dbReference type="Proteomes" id="UP001141806">
    <property type="component" value="Unassembled WGS sequence"/>
</dbReference>